<dbReference type="EMBL" id="VIFY01000037">
    <property type="protein sequence ID" value="TQB73983.1"/>
    <property type="molecule type" value="Genomic_DNA"/>
</dbReference>
<proteinExistence type="predicted"/>
<evidence type="ECO:0000313" key="2">
    <source>
        <dbReference type="EMBL" id="TQB73983.1"/>
    </source>
</evidence>
<sequence length="129" mass="14328">MTVFDGQVMIIRKKPRYANCQAVSRQILVGLDFLRKQAIIHSDLQPADIFFSADDATTFSPVEWLSGAEVEDSAPRYLIPSQRPRGMLDDVGFQRLSVWIGDLGGGHLERSPTPCASSNSQSLVPSWTY</sequence>
<dbReference type="STRING" id="5098.A0A507R0N0"/>
<feature type="domain" description="Protein kinase" evidence="1">
    <location>
        <begin position="1"/>
        <end position="129"/>
    </location>
</feature>
<dbReference type="PROSITE" id="PS50011">
    <property type="entry name" value="PROTEIN_KINASE_DOM"/>
    <property type="match status" value="1"/>
</dbReference>
<dbReference type="InterPro" id="IPR011009">
    <property type="entry name" value="Kinase-like_dom_sf"/>
</dbReference>
<evidence type="ECO:0000259" key="1">
    <source>
        <dbReference type="PROSITE" id="PS50011"/>
    </source>
</evidence>
<protein>
    <recommendedName>
        <fullName evidence="1">Protein kinase domain-containing protein</fullName>
    </recommendedName>
</protein>
<gene>
    <name evidence="2" type="ORF">MPDQ_005314</name>
</gene>
<dbReference type="Proteomes" id="UP000319663">
    <property type="component" value="Unassembled WGS sequence"/>
</dbReference>
<comment type="caution">
    <text evidence="2">The sequence shown here is derived from an EMBL/GenBank/DDBJ whole genome shotgun (WGS) entry which is preliminary data.</text>
</comment>
<dbReference type="InterPro" id="IPR000719">
    <property type="entry name" value="Prot_kinase_dom"/>
</dbReference>
<organism evidence="2 3">
    <name type="scientific">Monascus purpureus</name>
    <name type="common">Red mold</name>
    <name type="synonym">Monascus anka</name>
    <dbReference type="NCBI Taxonomy" id="5098"/>
    <lineage>
        <taxon>Eukaryota</taxon>
        <taxon>Fungi</taxon>
        <taxon>Dikarya</taxon>
        <taxon>Ascomycota</taxon>
        <taxon>Pezizomycotina</taxon>
        <taxon>Eurotiomycetes</taxon>
        <taxon>Eurotiomycetidae</taxon>
        <taxon>Eurotiales</taxon>
        <taxon>Aspergillaceae</taxon>
        <taxon>Monascus</taxon>
    </lineage>
</organism>
<dbReference type="GO" id="GO:0005524">
    <property type="term" value="F:ATP binding"/>
    <property type="evidence" value="ECO:0007669"/>
    <property type="project" value="InterPro"/>
</dbReference>
<keyword evidence="3" id="KW-1185">Reference proteome</keyword>
<dbReference type="SUPFAM" id="SSF56112">
    <property type="entry name" value="Protein kinase-like (PK-like)"/>
    <property type="match status" value="1"/>
</dbReference>
<name>A0A507R0N0_MONPU</name>
<reference evidence="2 3" key="1">
    <citation type="submission" date="2019-06" db="EMBL/GenBank/DDBJ databases">
        <title>Wine fermentation using esterase from Monascus purpureus.</title>
        <authorList>
            <person name="Geng C."/>
            <person name="Zhang Y."/>
        </authorList>
    </citation>
    <scope>NUCLEOTIDE SEQUENCE [LARGE SCALE GENOMIC DNA]</scope>
    <source>
        <strain evidence="2">HQ1</strain>
    </source>
</reference>
<dbReference type="Gene3D" id="1.10.510.10">
    <property type="entry name" value="Transferase(Phosphotransferase) domain 1"/>
    <property type="match status" value="1"/>
</dbReference>
<dbReference type="AlphaFoldDB" id="A0A507R0N0"/>
<accession>A0A507R0N0</accession>
<evidence type="ECO:0000313" key="3">
    <source>
        <dbReference type="Proteomes" id="UP000319663"/>
    </source>
</evidence>
<dbReference type="GO" id="GO:0004672">
    <property type="term" value="F:protein kinase activity"/>
    <property type="evidence" value="ECO:0007669"/>
    <property type="project" value="InterPro"/>
</dbReference>